<evidence type="ECO:0000313" key="3">
    <source>
        <dbReference type="EMBL" id="GEP30160.1"/>
    </source>
</evidence>
<evidence type="ECO:0000256" key="1">
    <source>
        <dbReference type="ARBA" id="ARBA00023125"/>
    </source>
</evidence>
<dbReference type="InterPro" id="IPR001387">
    <property type="entry name" value="Cro/C1-type_HTH"/>
</dbReference>
<dbReference type="InterPro" id="IPR013430">
    <property type="entry name" value="Toxin_antidote_HigA"/>
</dbReference>
<evidence type="ECO:0000313" key="4">
    <source>
        <dbReference type="Proteomes" id="UP000321337"/>
    </source>
</evidence>
<dbReference type="GO" id="GO:0003677">
    <property type="term" value="F:DNA binding"/>
    <property type="evidence" value="ECO:0007669"/>
    <property type="project" value="UniProtKB-KW"/>
</dbReference>
<dbReference type="CDD" id="cd00093">
    <property type="entry name" value="HTH_XRE"/>
    <property type="match status" value="1"/>
</dbReference>
<dbReference type="Gene3D" id="1.10.260.40">
    <property type="entry name" value="lambda repressor-like DNA-binding domains"/>
    <property type="match status" value="1"/>
</dbReference>
<reference evidence="3 4" key="1">
    <citation type="submission" date="2019-07" db="EMBL/GenBank/DDBJ databases">
        <title>Whole genome shotgun sequence of Thiobacillus plumbophilus NBRC 107929.</title>
        <authorList>
            <person name="Hosoyama A."/>
            <person name="Uohara A."/>
            <person name="Ohji S."/>
            <person name="Ichikawa N."/>
        </authorList>
    </citation>
    <scope>NUCLEOTIDE SEQUENCE [LARGE SCALE GENOMIC DNA]</scope>
    <source>
        <strain evidence="3 4">NBRC 107929</strain>
    </source>
</reference>
<gene>
    <name evidence="3" type="ORF">TPL01_12980</name>
</gene>
<protein>
    <submittedName>
        <fullName evidence="3">Transcriptional regulator</fullName>
    </submittedName>
</protein>
<organism evidence="3 4">
    <name type="scientific">Sulfuriferula plumbiphila</name>
    <dbReference type="NCBI Taxonomy" id="171865"/>
    <lineage>
        <taxon>Bacteria</taxon>
        <taxon>Pseudomonadati</taxon>
        <taxon>Pseudomonadota</taxon>
        <taxon>Betaproteobacteria</taxon>
        <taxon>Nitrosomonadales</taxon>
        <taxon>Sulfuricellaceae</taxon>
        <taxon>Sulfuriferula</taxon>
    </lineage>
</organism>
<evidence type="ECO:0000259" key="2">
    <source>
        <dbReference type="PROSITE" id="PS50943"/>
    </source>
</evidence>
<keyword evidence="1" id="KW-0238">DNA-binding</keyword>
<feature type="domain" description="HTH cro/C1-type" evidence="2">
    <location>
        <begin position="24"/>
        <end position="71"/>
    </location>
</feature>
<dbReference type="OrthoDB" id="5297543at2"/>
<dbReference type="AlphaFoldDB" id="A0A512L6P8"/>
<dbReference type="InterPro" id="IPR010982">
    <property type="entry name" value="Lambda_DNA-bd_dom_sf"/>
</dbReference>
<accession>A0A512L6P8</accession>
<dbReference type="SUPFAM" id="SSF47413">
    <property type="entry name" value="lambda repressor-like DNA-binding domains"/>
    <property type="match status" value="1"/>
</dbReference>
<dbReference type="PROSITE" id="PS50943">
    <property type="entry name" value="HTH_CROC1"/>
    <property type="match status" value="1"/>
</dbReference>
<comment type="caution">
    <text evidence="3">The sequence shown here is derived from an EMBL/GenBank/DDBJ whole genome shotgun (WGS) entry which is preliminary data.</text>
</comment>
<name>A0A512L6P8_9PROT</name>
<proteinExistence type="predicted"/>
<dbReference type="NCBIfam" id="TIGR02607">
    <property type="entry name" value="antidote_HigA"/>
    <property type="match status" value="1"/>
</dbReference>
<dbReference type="RefSeq" id="WP_147071949.1">
    <property type="nucleotide sequence ID" value="NZ_AP021884.1"/>
</dbReference>
<dbReference type="PANTHER" id="PTHR36924">
    <property type="entry name" value="ANTITOXIN HIGA-1"/>
    <property type="match status" value="1"/>
</dbReference>
<dbReference type="Proteomes" id="UP000321337">
    <property type="component" value="Unassembled WGS sequence"/>
</dbReference>
<dbReference type="EMBL" id="BKAD01000011">
    <property type="protein sequence ID" value="GEP30160.1"/>
    <property type="molecule type" value="Genomic_DNA"/>
</dbReference>
<sequence>MTVINGMRPIHPGEILREEFMIPLGLSANALAIALRVPAPRINDIARERRTVTADTALRLARYFGTSAEFWLGLQSDYDMKITLAEHGARIEKDVAPMGQAA</sequence>
<dbReference type="PANTHER" id="PTHR36924:SF1">
    <property type="entry name" value="ANTITOXIN HIGA-1"/>
    <property type="match status" value="1"/>
</dbReference>
<keyword evidence="4" id="KW-1185">Reference proteome</keyword>
<dbReference type="SMART" id="SM00530">
    <property type="entry name" value="HTH_XRE"/>
    <property type="match status" value="1"/>
</dbReference>
<dbReference type="Pfam" id="PF01381">
    <property type="entry name" value="HTH_3"/>
    <property type="match status" value="1"/>
</dbReference>